<dbReference type="EMBL" id="AP012057">
    <property type="protein sequence ID" value="BAN02629.1"/>
    <property type="molecule type" value="Genomic_DNA"/>
</dbReference>
<accession>A0A6C7EBQ9</accession>
<evidence type="ECO:0000256" key="2">
    <source>
        <dbReference type="SAM" id="Phobius"/>
    </source>
</evidence>
<feature type="transmembrane region" description="Helical" evidence="2">
    <location>
        <begin position="120"/>
        <end position="139"/>
    </location>
</feature>
<evidence type="ECO:0000256" key="1">
    <source>
        <dbReference type="SAM" id="MobiDB-lite"/>
    </source>
</evidence>
<evidence type="ECO:0000313" key="3">
    <source>
        <dbReference type="EMBL" id="BAN02629.1"/>
    </source>
</evidence>
<name>A0A6C7EBQ9_ILUCY</name>
<keyword evidence="2" id="KW-1133">Transmembrane helix</keyword>
<dbReference type="AlphaFoldDB" id="A0A6C7EBQ9"/>
<organism evidence="3 4">
    <name type="scientific">Ilumatobacter coccineus (strain NBRC 103263 / KCTC 29153 / YM16-304)</name>
    <dbReference type="NCBI Taxonomy" id="1313172"/>
    <lineage>
        <taxon>Bacteria</taxon>
        <taxon>Bacillati</taxon>
        <taxon>Actinomycetota</taxon>
        <taxon>Acidimicrobiia</taxon>
        <taxon>Acidimicrobiales</taxon>
        <taxon>Ilumatobacteraceae</taxon>
        <taxon>Ilumatobacter</taxon>
    </lineage>
</organism>
<reference evidence="3 4" key="1">
    <citation type="journal article" date="2013" name="Int. J. Syst. Evol. Microbiol.">
        <title>Ilumatobacter nonamiense sp. nov. and Ilumatobacter coccineum sp. nov., isolated from seashore sand.</title>
        <authorList>
            <person name="Matsumoto A."/>
            <person name="Kasai H."/>
            <person name="Matsuo Y."/>
            <person name="Shizuri Y."/>
            <person name="Ichikawa N."/>
            <person name="Fujita N."/>
            <person name="Omura S."/>
            <person name="Takahashi Y."/>
        </authorList>
    </citation>
    <scope>NUCLEOTIDE SEQUENCE [LARGE SCALE GENOMIC DNA]</scope>
    <source>
        <strain evidence="4">NBRC 103263 / KCTC 29153 / YM16-304</strain>
    </source>
</reference>
<feature type="compositionally biased region" description="Pro residues" evidence="1">
    <location>
        <begin position="89"/>
        <end position="100"/>
    </location>
</feature>
<dbReference type="KEGG" id="aym:YM304_23150"/>
<keyword evidence="4" id="KW-1185">Reference proteome</keyword>
<feature type="region of interest" description="Disordered" evidence="1">
    <location>
        <begin position="84"/>
        <end position="106"/>
    </location>
</feature>
<keyword evidence="2" id="KW-0812">Transmembrane</keyword>
<dbReference type="Proteomes" id="UP000011863">
    <property type="component" value="Chromosome"/>
</dbReference>
<gene>
    <name evidence="3" type="ORF">YM304_23150</name>
</gene>
<keyword evidence="2" id="KW-0472">Membrane</keyword>
<sequence length="143" mass="15467">MTCPECGAETEMLAVRRAADEFCSQCDYPLFWAPSSAPITTPGGNAQATLRRLPGAGGRRRVGSRICPECGELNALSETHCTRCEADLDPPPPPPPPAPEPEPEVFVPVPLEETPTSPWWVWWLLGGALSACVIVPIIYENLN</sequence>
<evidence type="ECO:0000313" key="4">
    <source>
        <dbReference type="Proteomes" id="UP000011863"/>
    </source>
</evidence>
<proteinExistence type="predicted"/>
<protein>
    <submittedName>
        <fullName evidence="3">Uncharacterized protein</fullName>
    </submittedName>
</protein>